<evidence type="ECO:0000313" key="2">
    <source>
        <dbReference type="EMBL" id="SBV94054.1"/>
    </source>
</evidence>
<protein>
    <submittedName>
        <fullName evidence="2">Uncharacterized protein</fullName>
    </submittedName>
</protein>
<feature type="compositionally biased region" description="Basic and acidic residues" evidence="1">
    <location>
        <begin position="7"/>
        <end position="22"/>
    </location>
</feature>
<dbReference type="AlphaFoldDB" id="A0A212J3T8"/>
<feature type="region of interest" description="Disordered" evidence="1">
    <location>
        <begin position="1"/>
        <end position="22"/>
    </location>
</feature>
<gene>
    <name evidence="2" type="ORF">KL86APRO_10463</name>
</gene>
<sequence length="68" mass="8030">MLNSARKRADTTNKSHRQPEQSETWHKIIFISGRWTFIDNLTILILTFPIRSLRFSGLYRSTDFSCPE</sequence>
<evidence type="ECO:0000256" key="1">
    <source>
        <dbReference type="SAM" id="MobiDB-lite"/>
    </source>
</evidence>
<dbReference type="EMBL" id="FLUO01000001">
    <property type="protein sequence ID" value="SBV94054.1"/>
    <property type="molecule type" value="Genomic_DNA"/>
</dbReference>
<name>A0A212J3T8_9PROT</name>
<proteinExistence type="predicted"/>
<reference evidence="2" key="1">
    <citation type="submission" date="2016-04" db="EMBL/GenBank/DDBJ databases">
        <authorList>
            <person name="Evans L.H."/>
            <person name="Alamgir A."/>
            <person name="Owens N."/>
            <person name="Weber N.D."/>
            <person name="Virtaneva K."/>
            <person name="Barbian K."/>
            <person name="Babar A."/>
            <person name="Rosenke K."/>
        </authorList>
    </citation>
    <scope>NUCLEOTIDE SEQUENCE</scope>
    <source>
        <strain evidence="2">86</strain>
    </source>
</reference>
<organism evidence="2">
    <name type="scientific">uncultured Alphaproteobacteria bacterium</name>
    <dbReference type="NCBI Taxonomy" id="91750"/>
    <lineage>
        <taxon>Bacteria</taxon>
        <taxon>Pseudomonadati</taxon>
        <taxon>Pseudomonadota</taxon>
        <taxon>Alphaproteobacteria</taxon>
        <taxon>environmental samples</taxon>
    </lineage>
</organism>
<accession>A0A212J3T8</accession>